<evidence type="ECO:0000313" key="1">
    <source>
        <dbReference type="EMBL" id="KGF24737.1"/>
    </source>
</evidence>
<comment type="caution">
    <text evidence="1">The sequence shown here is derived from an EMBL/GenBank/DDBJ whole genome shotgun (WGS) entry which is preliminary data.</text>
</comment>
<protein>
    <submittedName>
        <fullName evidence="1">Uncharacterized protein</fullName>
    </submittedName>
</protein>
<name>A0AAW3FDK3_9BACT</name>
<dbReference type="EMBL" id="JRNJ01000104">
    <property type="protein sequence ID" value="KGF24737.1"/>
    <property type="molecule type" value="Genomic_DNA"/>
</dbReference>
<dbReference type="Proteomes" id="UP000029533">
    <property type="component" value="Unassembled WGS sequence"/>
</dbReference>
<proteinExistence type="predicted"/>
<organism evidence="1 2">
    <name type="scientific">Prevotella histicola JCM 15637 = DNF00424</name>
    <dbReference type="NCBI Taxonomy" id="1236504"/>
    <lineage>
        <taxon>Bacteria</taxon>
        <taxon>Pseudomonadati</taxon>
        <taxon>Bacteroidota</taxon>
        <taxon>Bacteroidia</taxon>
        <taxon>Bacteroidales</taxon>
        <taxon>Prevotellaceae</taxon>
        <taxon>Prevotella</taxon>
    </lineage>
</organism>
<dbReference type="RefSeq" id="WP_036870891.1">
    <property type="nucleotide sequence ID" value="NZ_JRNJ01000104.1"/>
</dbReference>
<sequence>MSFQIKEMDSLSGTKAHIYSVLFDGDDDTLIEQFFNENEGNEHLTEMLRRIITMANDTGCCRQFFREGEGRLGDGVVALAVGNLRLYGIYFNNTIILLGSGGIKNVRAYQDDPFLNAKVEQIKYVAAKINKGIREKDITLSEDGGLNFDNFEVYE</sequence>
<gene>
    <name evidence="1" type="ORF">HMPREF2132_10560</name>
</gene>
<evidence type="ECO:0000313" key="2">
    <source>
        <dbReference type="Proteomes" id="UP000029533"/>
    </source>
</evidence>
<reference evidence="1 2" key="1">
    <citation type="submission" date="2014-07" db="EMBL/GenBank/DDBJ databases">
        <authorList>
            <person name="McCorrison J."/>
            <person name="Sanka R."/>
            <person name="Torralba M."/>
            <person name="Gillis M."/>
            <person name="Haft D.H."/>
            <person name="Methe B."/>
            <person name="Sutton G."/>
            <person name="Nelson K.E."/>
        </authorList>
    </citation>
    <scope>NUCLEOTIDE SEQUENCE [LARGE SCALE GENOMIC DNA]</scope>
    <source>
        <strain evidence="1 2">DNF00424</strain>
    </source>
</reference>
<dbReference type="AlphaFoldDB" id="A0AAW3FDK3"/>
<accession>A0AAW3FDK3</accession>